<dbReference type="Pfam" id="PF10988">
    <property type="entry name" value="DUF2807"/>
    <property type="match status" value="1"/>
</dbReference>
<evidence type="ECO:0000313" key="4">
    <source>
        <dbReference type="Proteomes" id="UP001155901"/>
    </source>
</evidence>
<dbReference type="PANTHER" id="PTHR39200">
    <property type="entry name" value="HYPOTHETICAL EXPORTED PROTEIN"/>
    <property type="match status" value="1"/>
</dbReference>
<protein>
    <submittedName>
        <fullName evidence="3">DUF2807 domain-containing protein</fullName>
    </submittedName>
</protein>
<comment type="caution">
    <text evidence="3">The sequence shown here is derived from an EMBL/GenBank/DDBJ whole genome shotgun (WGS) entry which is preliminary data.</text>
</comment>
<evidence type="ECO:0000256" key="1">
    <source>
        <dbReference type="SAM" id="Phobius"/>
    </source>
</evidence>
<sequence length="315" mass="32458">MIPHAGRVPAAGRGLVPGCCILCRAGCTLSQPGFVGGSESVVSNLKSRTHHQEEIIMANPSIRSALRTLFLTAGLLAVAAPVGVAVAGPLSWFHGERVQGSGKIVKQNREIGHFTSLATSLGGNVELRIGNTEGISIETDDNLQALIETVVDNGTLRIRSTRKDVNLESHTMKIVVQARSIEKIAVAGSGSVEADKLRGESLTFDVGGSGSINVRNLESESVAIALGGSGNLKASGNVERLQVSIGGSGRVQAGQLAARDVTVSIGGSGQATVWARQTLNLSVAGSGDISYYGDPQLSKSVMGSGTIKRLGGSPQ</sequence>
<gene>
    <name evidence="3" type="ORF">KVP70_19875</name>
</gene>
<dbReference type="PANTHER" id="PTHR39200:SF1">
    <property type="entry name" value="AUTO-TRANSPORTER ADHESIN HEAD GIN DOMAIN-CONTAINING PROTEIN-RELATED"/>
    <property type="match status" value="1"/>
</dbReference>
<keyword evidence="1" id="KW-0812">Transmembrane</keyword>
<keyword evidence="1" id="KW-0472">Membrane</keyword>
<dbReference type="Proteomes" id="UP001155901">
    <property type="component" value="Unassembled WGS sequence"/>
</dbReference>
<proteinExistence type="predicted"/>
<feature type="domain" description="Putative auto-transporter adhesin head GIN" evidence="2">
    <location>
        <begin position="113"/>
        <end position="295"/>
    </location>
</feature>
<dbReference type="EMBL" id="JAHTGR010000010">
    <property type="protein sequence ID" value="MBV6323196.1"/>
    <property type="molecule type" value="Genomic_DNA"/>
</dbReference>
<dbReference type="InterPro" id="IPR021255">
    <property type="entry name" value="DUF2807"/>
</dbReference>
<evidence type="ECO:0000313" key="3">
    <source>
        <dbReference type="EMBL" id="MBV6323196.1"/>
    </source>
</evidence>
<organism evidence="3 4">
    <name type="scientific">Duganella violaceipulchra</name>
    <dbReference type="NCBI Taxonomy" id="2849652"/>
    <lineage>
        <taxon>Bacteria</taxon>
        <taxon>Pseudomonadati</taxon>
        <taxon>Pseudomonadota</taxon>
        <taxon>Betaproteobacteria</taxon>
        <taxon>Burkholderiales</taxon>
        <taxon>Oxalobacteraceae</taxon>
        <taxon>Telluria group</taxon>
        <taxon>Duganella</taxon>
    </lineage>
</organism>
<reference evidence="3" key="1">
    <citation type="submission" date="2021-07" db="EMBL/GenBank/DDBJ databases">
        <title>Characterization of violacein-producing bacteria and related species.</title>
        <authorList>
            <person name="Wilson H.S."/>
            <person name="De Leon M.E."/>
        </authorList>
    </citation>
    <scope>NUCLEOTIDE SEQUENCE</scope>
    <source>
        <strain evidence="3">HSC-15S17</strain>
    </source>
</reference>
<keyword evidence="1" id="KW-1133">Transmembrane helix</keyword>
<dbReference type="AlphaFoldDB" id="A0AA41HFI6"/>
<feature type="transmembrane region" description="Helical" evidence="1">
    <location>
        <begin position="69"/>
        <end position="93"/>
    </location>
</feature>
<accession>A0AA41HFI6</accession>
<name>A0AA41HFI6_9BURK</name>
<evidence type="ECO:0000259" key="2">
    <source>
        <dbReference type="Pfam" id="PF10988"/>
    </source>
</evidence>